<dbReference type="EnsemblMetazoa" id="Aqu2.1.01240_001">
    <property type="protein sequence ID" value="Aqu2.1.01240_001"/>
    <property type="gene ID" value="Aqu2.1.01240"/>
</dbReference>
<protein>
    <submittedName>
        <fullName evidence="2">Uncharacterized protein</fullName>
    </submittedName>
</protein>
<name>A0A1X7SGM7_AMPQE</name>
<feature type="compositionally biased region" description="Low complexity" evidence="1">
    <location>
        <begin position="117"/>
        <end position="137"/>
    </location>
</feature>
<accession>A0A1X7SGM7</accession>
<reference evidence="2" key="1">
    <citation type="submission" date="2017-05" db="UniProtKB">
        <authorList>
            <consortium name="EnsemblMetazoa"/>
        </authorList>
    </citation>
    <scope>IDENTIFICATION</scope>
</reference>
<dbReference type="InParanoid" id="A0A1X7SGM7"/>
<evidence type="ECO:0000313" key="2">
    <source>
        <dbReference type="EnsemblMetazoa" id="Aqu2.1.01240_001"/>
    </source>
</evidence>
<feature type="region of interest" description="Disordered" evidence="1">
    <location>
        <begin position="109"/>
        <end position="144"/>
    </location>
</feature>
<organism evidence="2">
    <name type="scientific">Amphimedon queenslandica</name>
    <name type="common">Sponge</name>
    <dbReference type="NCBI Taxonomy" id="400682"/>
    <lineage>
        <taxon>Eukaryota</taxon>
        <taxon>Metazoa</taxon>
        <taxon>Porifera</taxon>
        <taxon>Demospongiae</taxon>
        <taxon>Heteroscleromorpha</taxon>
        <taxon>Haplosclerida</taxon>
        <taxon>Niphatidae</taxon>
        <taxon>Amphimedon</taxon>
    </lineage>
</organism>
<proteinExistence type="predicted"/>
<dbReference type="AlphaFoldDB" id="A0A1X7SGM7"/>
<evidence type="ECO:0000256" key="1">
    <source>
        <dbReference type="SAM" id="MobiDB-lite"/>
    </source>
</evidence>
<sequence>YITKKHSHAKTGQHIYFRFKDNDGCIELKFDTPQKKNITDWTIDPHVEPCRLYRCDVENFGSKDYPLPPSCLISVYESPDAVPTLHYSIPLEGVADPVSLYILRSLQRNLPPPPSTDPTTSSSSSNVVHESTSVSSTGGASPSATVDVNKVKKVINDVLVAHYAALNSLKTSLSDLASQLYAAHLISDEVRETRSMEKFITEFKASLSFKRKLPKVEEHCQKFLNSFIAVRGSYADAAEALGEDWIKAVKNELGLDFNIDIDD</sequence>